<keyword evidence="2" id="KW-1185">Reference proteome</keyword>
<proteinExistence type="predicted"/>
<comment type="caution">
    <text evidence="1">The sequence shown here is derived from an EMBL/GenBank/DDBJ whole genome shotgun (WGS) entry which is preliminary data.</text>
</comment>
<dbReference type="Proteomes" id="UP001519460">
    <property type="component" value="Unassembled WGS sequence"/>
</dbReference>
<dbReference type="EMBL" id="JACVVK020000322">
    <property type="protein sequence ID" value="KAK7478576.1"/>
    <property type="molecule type" value="Genomic_DNA"/>
</dbReference>
<evidence type="ECO:0000313" key="2">
    <source>
        <dbReference type="Proteomes" id="UP001519460"/>
    </source>
</evidence>
<accession>A0ABD0JUT2</accession>
<dbReference type="AlphaFoldDB" id="A0ABD0JUT2"/>
<name>A0ABD0JUT2_9CAEN</name>
<protein>
    <submittedName>
        <fullName evidence="1">Uncharacterized protein</fullName>
    </submittedName>
</protein>
<gene>
    <name evidence="1" type="ORF">BaRGS_00030175</name>
</gene>
<evidence type="ECO:0000313" key="1">
    <source>
        <dbReference type="EMBL" id="KAK7478576.1"/>
    </source>
</evidence>
<sequence length="90" mass="10255">MVPYRRGQGKLLSLDHGTIQTRSGKTVVSRPWYHTGAVRQNCCLQTMVPYRRGQKKLLSLDHGAIQTRSGKTVVSRPWYHTDAVRENCCL</sequence>
<organism evidence="1 2">
    <name type="scientific">Batillaria attramentaria</name>
    <dbReference type="NCBI Taxonomy" id="370345"/>
    <lineage>
        <taxon>Eukaryota</taxon>
        <taxon>Metazoa</taxon>
        <taxon>Spiralia</taxon>
        <taxon>Lophotrochozoa</taxon>
        <taxon>Mollusca</taxon>
        <taxon>Gastropoda</taxon>
        <taxon>Caenogastropoda</taxon>
        <taxon>Sorbeoconcha</taxon>
        <taxon>Cerithioidea</taxon>
        <taxon>Batillariidae</taxon>
        <taxon>Batillaria</taxon>
    </lineage>
</organism>
<reference evidence="1 2" key="1">
    <citation type="journal article" date="2023" name="Sci. Data">
        <title>Genome assembly of the Korean intertidal mud-creeper Batillaria attramentaria.</title>
        <authorList>
            <person name="Patra A.K."/>
            <person name="Ho P.T."/>
            <person name="Jun S."/>
            <person name="Lee S.J."/>
            <person name="Kim Y."/>
            <person name="Won Y.J."/>
        </authorList>
    </citation>
    <scope>NUCLEOTIDE SEQUENCE [LARGE SCALE GENOMIC DNA]</scope>
    <source>
        <strain evidence="1">Wonlab-2016</strain>
    </source>
</reference>